<dbReference type="AlphaFoldDB" id="A0A7V1LM50"/>
<dbReference type="PANTHER" id="PTHR45663">
    <property type="entry name" value="GEO12009P1"/>
    <property type="match status" value="1"/>
</dbReference>
<gene>
    <name evidence="2" type="ORF">ENJ10_04870</name>
</gene>
<proteinExistence type="predicted"/>
<dbReference type="EMBL" id="DRLD01000130">
    <property type="protein sequence ID" value="HED09997.1"/>
    <property type="molecule type" value="Genomic_DNA"/>
</dbReference>
<dbReference type="PROSITE" id="PS51352">
    <property type="entry name" value="THIOREDOXIN_2"/>
    <property type="match status" value="1"/>
</dbReference>
<organism evidence="2">
    <name type="scientific">Caldithrix abyssi</name>
    <dbReference type="NCBI Taxonomy" id="187145"/>
    <lineage>
        <taxon>Bacteria</taxon>
        <taxon>Pseudomonadati</taxon>
        <taxon>Calditrichota</taxon>
        <taxon>Calditrichia</taxon>
        <taxon>Calditrichales</taxon>
        <taxon>Calditrichaceae</taxon>
        <taxon>Caldithrix</taxon>
    </lineage>
</organism>
<dbReference type="Proteomes" id="UP000886005">
    <property type="component" value="Unassembled WGS sequence"/>
</dbReference>
<dbReference type="Pfam" id="PF00085">
    <property type="entry name" value="Thioredoxin"/>
    <property type="match status" value="1"/>
</dbReference>
<protein>
    <submittedName>
        <fullName evidence="2">Thioredoxin</fullName>
    </submittedName>
</protein>
<sequence>MVNLLGEKKMKEVTADSFENDIINSDAQTIVLFMRAPWCSSCKAMAPRLERMAGEHDDFQLFSLNVEKAPQLARRFKVMGVPTFLIFRHGTLVDRKTGEISVERLYKKISAAAGLDAETAKKNEIKGFFRWPFKRKA</sequence>
<evidence type="ECO:0000313" key="2">
    <source>
        <dbReference type="EMBL" id="HED09997.1"/>
    </source>
</evidence>
<dbReference type="PANTHER" id="PTHR45663:SF11">
    <property type="entry name" value="GEO12009P1"/>
    <property type="match status" value="1"/>
</dbReference>
<feature type="domain" description="Thioredoxin" evidence="1">
    <location>
        <begin position="1"/>
        <end position="114"/>
    </location>
</feature>
<reference evidence="2" key="1">
    <citation type="journal article" date="2020" name="mSystems">
        <title>Genome- and Community-Level Interaction Insights into Carbon Utilization and Element Cycling Functions of Hydrothermarchaeota in Hydrothermal Sediment.</title>
        <authorList>
            <person name="Zhou Z."/>
            <person name="Liu Y."/>
            <person name="Xu W."/>
            <person name="Pan J."/>
            <person name="Luo Z.H."/>
            <person name="Li M."/>
        </authorList>
    </citation>
    <scope>NUCLEOTIDE SEQUENCE [LARGE SCALE GENOMIC DNA]</scope>
    <source>
        <strain evidence="2">HyVt-456</strain>
    </source>
</reference>
<accession>A0A7V1LM50</accession>
<dbReference type="InterPro" id="IPR013766">
    <property type="entry name" value="Thioredoxin_domain"/>
</dbReference>
<dbReference type="SUPFAM" id="SSF52833">
    <property type="entry name" value="Thioredoxin-like"/>
    <property type="match status" value="1"/>
</dbReference>
<evidence type="ECO:0000259" key="1">
    <source>
        <dbReference type="PROSITE" id="PS51352"/>
    </source>
</evidence>
<comment type="caution">
    <text evidence="2">The sequence shown here is derived from an EMBL/GenBank/DDBJ whole genome shotgun (WGS) entry which is preliminary data.</text>
</comment>
<dbReference type="CDD" id="cd02947">
    <property type="entry name" value="TRX_family"/>
    <property type="match status" value="1"/>
</dbReference>
<dbReference type="GO" id="GO:0005829">
    <property type="term" value="C:cytosol"/>
    <property type="evidence" value="ECO:0007669"/>
    <property type="project" value="TreeGrafter"/>
</dbReference>
<dbReference type="Gene3D" id="3.40.30.10">
    <property type="entry name" value="Glutaredoxin"/>
    <property type="match status" value="1"/>
</dbReference>
<dbReference type="GO" id="GO:0045454">
    <property type="term" value="P:cell redox homeostasis"/>
    <property type="evidence" value="ECO:0007669"/>
    <property type="project" value="TreeGrafter"/>
</dbReference>
<name>A0A7V1LM50_CALAY</name>
<dbReference type="GO" id="GO:0015035">
    <property type="term" value="F:protein-disulfide reductase activity"/>
    <property type="evidence" value="ECO:0007669"/>
    <property type="project" value="TreeGrafter"/>
</dbReference>
<dbReference type="InterPro" id="IPR036249">
    <property type="entry name" value="Thioredoxin-like_sf"/>
</dbReference>